<evidence type="ECO:0000313" key="1">
    <source>
        <dbReference type="EMBL" id="SMC90555.1"/>
    </source>
</evidence>
<gene>
    <name evidence="1" type="ORF">SAMN06297251_1122</name>
</gene>
<sequence length="47" mass="5219">MNAYTAEERNAENEALADSVTIRPKRFPLNNFSRPLSVAQSSGKLSH</sequence>
<accession>A0A1W2CZ16</accession>
<keyword evidence="2" id="KW-1185">Reference proteome</keyword>
<dbReference type="EMBL" id="FWXR01000012">
    <property type="protein sequence ID" value="SMC90555.1"/>
    <property type="molecule type" value="Genomic_DNA"/>
</dbReference>
<organism evidence="1 2">
    <name type="scientific">Fulvimarina manganoxydans</name>
    <dbReference type="NCBI Taxonomy" id="937218"/>
    <lineage>
        <taxon>Bacteria</taxon>
        <taxon>Pseudomonadati</taxon>
        <taxon>Pseudomonadota</taxon>
        <taxon>Alphaproteobacteria</taxon>
        <taxon>Hyphomicrobiales</taxon>
        <taxon>Aurantimonadaceae</taxon>
        <taxon>Fulvimarina</taxon>
    </lineage>
</organism>
<evidence type="ECO:0000313" key="2">
    <source>
        <dbReference type="Proteomes" id="UP000192656"/>
    </source>
</evidence>
<proteinExistence type="predicted"/>
<protein>
    <submittedName>
        <fullName evidence="1">Uncharacterized protein</fullName>
    </submittedName>
</protein>
<dbReference type="AlphaFoldDB" id="A0A1W2CZ16"/>
<dbReference type="Proteomes" id="UP000192656">
    <property type="component" value="Unassembled WGS sequence"/>
</dbReference>
<name>A0A1W2CZ16_9HYPH</name>
<reference evidence="1 2" key="1">
    <citation type="submission" date="2017-04" db="EMBL/GenBank/DDBJ databases">
        <authorList>
            <person name="Afonso C.L."/>
            <person name="Miller P.J."/>
            <person name="Scott M.A."/>
            <person name="Spackman E."/>
            <person name="Goraichik I."/>
            <person name="Dimitrov K.M."/>
            <person name="Suarez D.L."/>
            <person name="Swayne D.E."/>
        </authorList>
    </citation>
    <scope>NUCLEOTIDE SEQUENCE [LARGE SCALE GENOMIC DNA]</scope>
    <source>
        <strain evidence="1 2">CGMCC 1.10972</strain>
    </source>
</reference>